<dbReference type="GO" id="GO:0005319">
    <property type="term" value="F:lipid transporter activity"/>
    <property type="evidence" value="ECO:0007669"/>
    <property type="project" value="TreeGrafter"/>
</dbReference>
<feature type="compositionally biased region" description="Low complexity" evidence="10">
    <location>
        <begin position="1307"/>
        <end position="1324"/>
    </location>
</feature>
<accession>A0A0X3PX80</accession>
<feature type="transmembrane region" description="Helical" evidence="11">
    <location>
        <begin position="1700"/>
        <end position="1722"/>
    </location>
</feature>
<dbReference type="SMART" id="SM00382">
    <property type="entry name" value="AAA"/>
    <property type="match status" value="2"/>
</dbReference>
<evidence type="ECO:0000259" key="12">
    <source>
        <dbReference type="PROSITE" id="PS50893"/>
    </source>
</evidence>
<dbReference type="PANTHER" id="PTHR19229">
    <property type="entry name" value="ATP-BINDING CASSETTE TRANSPORTER SUBFAMILY A ABCA"/>
    <property type="match status" value="1"/>
</dbReference>
<dbReference type="Gene3D" id="3.40.50.300">
    <property type="entry name" value="P-loop containing nucleotide triphosphate hydrolases"/>
    <property type="match status" value="2"/>
</dbReference>
<feature type="transmembrane region" description="Helical" evidence="11">
    <location>
        <begin position="626"/>
        <end position="647"/>
    </location>
</feature>
<dbReference type="CDD" id="cd03263">
    <property type="entry name" value="ABC_subfamily_A"/>
    <property type="match status" value="2"/>
</dbReference>
<feature type="transmembrane region" description="Helical" evidence="11">
    <location>
        <begin position="1812"/>
        <end position="1833"/>
    </location>
</feature>
<evidence type="ECO:0000256" key="3">
    <source>
        <dbReference type="ARBA" id="ARBA00022448"/>
    </source>
</evidence>
<dbReference type="FunFam" id="3.40.50.300:FF:002470">
    <property type="entry name" value="ABC transporter, putative"/>
    <property type="match status" value="1"/>
</dbReference>
<evidence type="ECO:0000256" key="8">
    <source>
        <dbReference type="ARBA" id="ARBA00022989"/>
    </source>
</evidence>
<dbReference type="InterPro" id="IPR003593">
    <property type="entry name" value="AAA+_ATPase"/>
</dbReference>
<gene>
    <name evidence="13" type="ORF">TR136887</name>
</gene>
<reference evidence="13" key="1">
    <citation type="submission" date="2016-01" db="EMBL/GenBank/DDBJ databases">
        <title>Reference transcriptome for the parasite Schistocephalus solidus: insights into the molecular evolution of parasitism.</title>
        <authorList>
            <person name="Hebert F.O."/>
            <person name="Grambauer S."/>
            <person name="Barber I."/>
            <person name="Landry C.R."/>
            <person name="Aubin-Horth N."/>
        </authorList>
    </citation>
    <scope>NUCLEOTIDE SEQUENCE</scope>
</reference>
<dbReference type="InterPro" id="IPR027417">
    <property type="entry name" value="P-loop_NTPase"/>
</dbReference>
<dbReference type="InterPro" id="IPR013525">
    <property type="entry name" value="ABC2_TM"/>
</dbReference>
<keyword evidence="4 11" id="KW-0812">Transmembrane</keyword>
<feature type="transmembrane region" description="Helical" evidence="11">
    <location>
        <begin position="668"/>
        <end position="690"/>
    </location>
</feature>
<evidence type="ECO:0000256" key="9">
    <source>
        <dbReference type="ARBA" id="ARBA00023136"/>
    </source>
</evidence>
<sequence length="2321" mass="260504">MSNSQEKEENKSVELTQPLCLRKISFCQHYRLLLWKSFLLRSRQPIFLVFELFLPLILIFVLVGMRYAQERAIYPPCHITSQPLPSMGFFTHLRSLICSANLTCTAYDYDRPSGDVVDLPPWLIDLASLSQSDSSDFLNLPLDIQSLPVATVRKNLEQITVGGNESALATALYLIDTLGCGEKTYGLLRILTSRPPVTTLARAYCRLPVSLKRLLRSALEGRFSASDDPPFAFVDGLLAAFGVLASEYSSFHFTHRLPNMTALLEAMKRISIPVCGSRPGQNDFLALADDLLSGSGKLHISNSKESTSIFRKFSAKIPTKPTACSVLNAIFAVEVMRPWTLRLRTLMQGHILYHPDTPLTQRIVRGANLTTIMFERLKNVSNSWVKMEAEVLPTIFVNSTLARQLRNLAKLCLLLPNQPAITETCRRLKYFLEEDKLPQPETGANTTVYLHWSDLIEPIAVISAAVDNILSTCINYNRFIGYSNTTLMEERAQNLSAAGRPVMMLYFDAVPAASADLSDLNSTLFSTRFRLPFSTVDGTRNFKVLDKYWSPWPRNRVRDSMKYFTSGFIDVQEQITRSYISIMSGLDAGSTADKLYSNPLLPVEMKFVPGSCYQVDPMLRIFASNMPMIIVIIWICNVVFAVRAIVYEKECRLKEFTKVMGMGNFVHWLNWWTVSCVTMGAPSLCTALVFKFGGIFPNSDFFVILCCLLAYLWSIIPQAFFVSVFYTKANFAAVVSGIFYFVMFIPYAFVLLYDLDYIEFSAISLCPQVALALAFTRLGDLERTGQGAQWNNLWGTELTNENFTLGNCLVMLLLDGILALVCTAYLEAVLPGTYGVPQKWYFLCTSTFWKDFYGKCCCRRNNRYEDHGSGDAELPPSSSSLSFSSSYCAQQPTTPIYDQFHEPPPDKYSVGVSIRGLTKTYHGGKQTAVNNLWADFYEGQITSFLGHNGAGKTTTMSILTGIYPASSGGAYICGKNIKTEMSAIRTFLGLCPQHNILYDRMTVREHLRFYGSIKGLPKEELDEETNTFLEQLDLTEKADDLSKSLSGGQKRRLSLAAAFIGGSKIVFLDEPTAGVDPHSRRSIWKLILRFRESRTIILTTHHMDEADVLGDRIVIISQGHLKASGSSLFLKSNFAKSYYLTVEKTTAKQSLMKLSPKEVDRQLMETMTSQLSGIQLITSNPTEWVFSLPAKHALDDGFSEFFAFLDSHQVEFRKRFGFAHYGLSDTTLEEIFLLLADDPSKAMRLLLAEDGVKGHLRWRGLRLRHWHRGRLRPIDDQPVVIEQPNGNLIERTDSMILANKTVVPLDSSASTGSSDSSNQSPSPDVRFVPPDSQPLTGVRLYAQQMKACLVKRLHYVQRSKRGWFLEMVLPACTVLILMAVTTGYHVASDEINMPLHPWLMANIRNPPQLRTFFSTNVWVATFKEQDANNRNQSAVSDIRRVSQLYADHILSRTGWSGAKCLPSHIHKFIPAKFAGCSDSFSPPSSEQFKLTAAQLQAVQASANRTCSCASDGRFLCDLQAVGGFEPPTWSLATSDILYNLTGYNISDYLLKTRFSFILKRYGGLEFVAVKDPTRIADAHAFFANQTRVASILDRLFSDARITQLGLDIAEILRLNLPPTHFARIWYNNKGYTASVAYLNLLHNLQLRMLLPQSLLGEKTRAQAIDRDDFAIVASTHPIPLPKLKSSAVEKARLFSLMIELFKSVGTILALSYVPSSFVLFLIRERCVGSKNLQFMSGLNRVVYWLSTYIWDICNFLVPVIIIILIFLAFHEEAYVGSDSVGGFIAIMVIFGLCIIPLMYLFTFVFRTPSLAFVVLLAANVMIAVVTSVTVFLLDMIQADNISVKPVNDALKKFFLIFPQYAFSRAFYDLALRHAILSFSLQNLYETDLFAWDMLGSKITSLLLEAVLFFGAVLAVEYNSARCRCQRRRDVLVTAALSSLDESMDQDVMEERLRVFNDEGNQTNDIIRVKGVTKRYPKKKLPAVDDLTFGVRPGECFGLLGVNGAGKTTTFNMLTNSIKPDKGEIWINGCNLETDAHRAHAQLGYCPQFDALHPHLTGYETLQFYARIRGFPENNIKPVVDGLIDRMSLRPHANKKASAYSGGNRRKLSTAVAILGNPRVLLLDEPTSGMDPGAKRYLWDVLKSLLRDNCSIVLTSHSMEECEALCNRVGIMVAGQFHCFGTVPRLKERFGEGYIVEVDVRAPAERVTESLRSVLGEENIHLTEAVGQRLTFQTSMQVSLAVLFRQLVTVRNAGEVNTFAVRQASLDSVFVNFIRKQTEAKAATLTELTEEEDLQQEGDAFDWYENSPEVPVQDSQERWIYF</sequence>
<comment type="subcellular location">
    <subcellularLocation>
        <location evidence="1">Membrane</location>
        <topology evidence="1">Multi-pass membrane protein</topology>
    </subcellularLocation>
</comment>
<dbReference type="Pfam" id="PF12698">
    <property type="entry name" value="ABC2_membrane_3"/>
    <property type="match status" value="2"/>
</dbReference>
<evidence type="ECO:0000256" key="4">
    <source>
        <dbReference type="ARBA" id="ARBA00022692"/>
    </source>
</evidence>
<dbReference type="GO" id="GO:0005524">
    <property type="term" value="F:ATP binding"/>
    <property type="evidence" value="ECO:0007669"/>
    <property type="project" value="UniProtKB-KW"/>
</dbReference>
<evidence type="ECO:0000256" key="10">
    <source>
        <dbReference type="SAM" id="MobiDB-lite"/>
    </source>
</evidence>
<keyword evidence="5" id="KW-0677">Repeat</keyword>
<evidence type="ECO:0000256" key="7">
    <source>
        <dbReference type="ARBA" id="ARBA00022840"/>
    </source>
</evidence>
<evidence type="ECO:0000256" key="5">
    <source>
        <dbReference type="ARBA" id="ARBA00022737"/>
    </source>
</evidence>
<keyword evidence="3" id="KW-0813">Transport</keyword>
<evidence type="ECO:0000256" key="6">
    <source>
        <dbReference type="ARBA" id="ARBA00022741"/>
    </source>
</evidence>
<dbReference type="GO" id="GO:0140359">
    <property type="term" value="F:ABC-type transporter activity"/>
    <property type="evidence" value="ECO:0007669"/>
    <property type="project" value="InterPro"/>
</dbReference>
<proteinExistence type="inferred from homology"/>
<evidence type="ECO:0000313" key="13">
    <source>
        <dbReference type="EMBL" id="JAP56148.1"/>
    </source>
</evidence>
<dbReference type="InterPro" id="IPR017871">
    <property type="entry name" value="ABC_transporter-like_CS"/>
</dbReference>
<dbReference type="EMBL" id="GEEE01007077">
    <property type="protein sequence ID" value="JAP56148.1"/>
    <property type="molecule type" value="Transcribed_RNA"/>
</dbReference>
<dbReference type="InterPro" id="IPR003439">
    <property type="entry name" value="ABC_transporter-like_ATP-bd"/>
</dbReference>
<evidence type="ECO:0000256" key="2">
    <source>
        <dbReference type="ARBA" id="ARBA00008869"/>
    </source>
</evidence>
<evidence type="ECO:0000256" key="11">
    <source>
        <dbReference type="SAM" id="Phobius"/>
    </source>
</evidence>
<feature type="domain" description="ABC transporter" evidence="12">
    <location>
        <begin position="1966"/>
        <end position="2198"/>
    </location>
</feature>
<dbReference type="PROSITE" id="PS50893">
    <property type="entry name" value="ABC_TRANSPORTER_2"/>
    <property type="match status" value="2"/>
</dbReference>
<feature type="region of interest" description="Disordered" evidence="10">
    <location>
        <begin position="1307"/>
        <end position="1331"/>
    </location>
</feature>
<dbReference type="PANTHER" id="PTHR19229:SF36">
    <property type="entry name" value="ATP-BINDING CASSETTE SUB-FAMILY A MEMBER 2"/>
    <property type="match status" value="1"/>
</dbReference>
<keyword evidence="8 11" id="KW-1133">Transmembrane helix</keyword>
<feature type="transmembrane region" description="Helical" evidence="11">
    <location>
        <begin position="1781"/>
        <end position="1805"/>
    </location>
</feature>
<dbReference type="GO" id="GO:0016887">
    <property type="term" value="F:ATP hydrolysis activity"/>
    <property type="evidence" value="ECO:0007669"/>
    <property type="project" value="InterPro"/>
</dbReference>
<protein>
    <recommendedName>
        <fullName evidence="12">ABC transporter domain-containing protein</fullName>
    </recommendedName>
</protein>
<evidence type="ECO:0000256" key="1">
    <source>
        <dbReference type="ARBA" id="ARBA00004141"/>
    </source>
</evidence>
<dbReference type="FunFam" id="3.40.50.300:FF:000298">
    <property type="entry name" value="ATP-binding cassette sub-family A member 12"/>
    <property type="match status" value="1"/>
</dbReference>
<dbReference type="GO" id="GO:0016020">
    <property type="term" value="C:membrane"/>
    <property type="evidence" value="ECO:0007669"/>
    <property type="project" value="UniProtKB-SubCell"/>
</dbReference>
<feature type="transmembrane region" description="Helical" evidence="11">
    <location>
        <begin position="1742"/>
        <end position="1769"/>
    </location>
</feature>
<feature type="transmembrane region" description="Helical" evidence="11">
    <location>
        <begin position="731"/>
        <end position="753"/>
    </location>
</feature>
<keyword evidence="9 11" id="KW-0472">Membrane</keyword>
<dbReference type="Pfam" id="PF00005">
    <property type="entry name" value="ABC_tran"/>
    <property type="match status" value="2"/>
</dbReference>
<organism evidence="13">
    <name type="scientific">Schistocephalus solidus</name>
    <name type="common">Tapeworm</name>
    <dbReference type="NCBI Taxonomy" id="70667"/>
    <lineage>
        <taxon>Eukaryota</taxon>
        <taxon>Metazoa</taxon>
        <taxon>Spiralia</taxon>
        <taxon>Lophotrochozoa</taxon>
        <taxon>Platyhelminthes</taxon>
        <taxon>Cestoda</taxon>
        <taxon>Eucestoda</taxon>
        <taxon>Diphyllobothriidea</taxon>
        <taxon>Diphyllobothriidae</taxon>
        <taxon>Schistocephalus</taxon>
    </lineage>
</organism>
<feature type="transmembrane region" description="Helical" evidence="11">
    <location>
        <begin position="1898"/>
        <end position="1918"/>
    </location>
</feature>
<feature type="transmembrane region" description="Helical" evidence="11">
    <location>
        <begin position="702"/>
        <end position="724"/>
    </location>
</feature>
<dbReference type="PROSITE" id="PS00211">
    <property type="entry name" value="ABC_TRANSPORTER_1"/>
    <property type="match status" value="1"/>
</dbReference>
<name>A0A0X3PX80_SCHSO</name>
<feature type="transmembrane region" description="Helical" evidence="11">
    <location>
        <begin position="46"/>
        <end position="68"/>
    </location>
</feature>
<dbReference type="InterPro" id="IPR026082">
    <property type="entry name" value="ABCA"/>
</dbReference>
<keyword evidence="6" id="KW-0547">Nucleotide-binding</keyword>
<feature type="domain" description="ABC transporter" evidence="12">
    <location>
        <begin position="912"/>
        <end position="1143"/>
    </location>
</feature>
<dbReference type="SUPFAM" id="SSF52540">
    <property type="entry name" value="P-loop containing nucleoside triphosphate hydrolases"/>
    <property type="match status" value="2"/>
</dbReference>
<comment type="similarity">
    <text evidence="2">Belongs to the ABC transporter superfamily. ABCA family.</text>
</comment>
<keyword evidence="7" id="KW-0067">ATP-binding</keyword>